<dbReference type="Pfam" id="PF09967">
    <property type="entry name" value="DUF2201"/>
    <property type="match status" value="1"/>
</dbReference>
<reference evidence="4 5" key="1">
    <citation type="submission" date="2020-05" db="EMBL/GenBank/DDBJ databases">
        <title>Draft genome sequence of Desulfovibrio psychrotolerans JS1T.</title>
        <authorList>
            <person name="Ueno A."/>
            <person name="Tamazawa S."/>
            <person name="Tamamura S."/>
            <person name="Murakami T."/>
            <person name="Kiyama T."/>
            <person name="Inomata H."/>
            <person name="Amano Y."/>
            <person name="Miyakawa K."/>
            <person name="Tamaki H."/>
            <person name="Naganuma T."/>
            <person name="Kaneko K."/>
        </authorList>
    </citation>
    <scope>NUCLEOTIDE SEQUENCE [LARGE SCALE GENOMIC DNA]</scope>
    <source>
        <strain evidence="4 5">JS1</strain>
    </source>
</reference>
<dbReference type="AlphaFoldDB" id="A0A7J0BXJ5"/>
<dbReference type="PANTHER" id="PTHR38730:SF1">
    <property type="entry name" value="SLL7028 PROTEIN"/>
    <property type="match status" value="1"/>
</dbReference>
<keyword evidence="5" id="KW-1185">Reference proteome</keyword>
<dbReference type="SUPFAM" id="SSF53300">
    <property type="entry name" value="vWA-like"/>
    <property type="match status" value="1"/>
</dbReference>
<dbReference type="InterPro" id="IPR018698">
    <property type="entry name" value="VWA-like_dom"/>
</dbReference>
<evidence type="ECO:0000313" key="5">
    <source>
        <dbReference type="Proteomes" id="UP000503820"/>
    </source>
</evidence>
<evidence type="ECO:0000259" key="2">
    <source>
        <dbReference type="Pfam" id="PF09967"/>
    </source>
</evidence>
<dbReference type="EMBL" id="BLVP01000036">
    <property type="protein sequence ID" value="GFM38417.1"/>
    <property type="molecule type" value="Genomic_DNA"/>
</dbReference>
<dbReference type="InterPro" id="IPR025154">
    <property type="entry name" value="Put_metallopeptidase_dom"/>
</dbReference>
<feature type="domain" description="VWA-like" evidence="2">
    <location>
        <begin position="317"/>
        <end position="440"/>
    </location>
</feature>
<organism evidence="4 5">
    <name type="scientific">Desulfovibrio psychrotolerans</name>
    <dbReference type="NCBI Taxonomy" id="415242"/>
    <lineage>
        <taxon>Bacteria</taxon>
        <taxon>Pseudomonadati</taxon>
        <taxon>Thermodesulfobacteriota</taxon>
        <taxon>Desulfovibrionia</taxon>
        <taxon>Desulfovibrionales</taxon>
        <taxon>Desulfovibrionaceae</taxon>
        <taxon>Desulfovibrio</taxon>
    </lineage>
</organism>
<feature type="domain" description="Putative metallopeptidase" evidence="3">
    <location>
        <begin position="7"/>
        <end position="309"/>
    </location>
</feature>
<comment type="caution">
    <text evidence="4">The sequence shown here is derived from an EMBL/GenBank/DDBJ whole genome shotgun (WGS) entry which is preliminary data.</text>
</comment>
<name>A0A7J0BXJ5_9BACT</name>
<proteinExistence type="predicted"/>
<dbReference type="InterPro" id="IPR036465">
    <property type="entry name" value="vWFA_dom_sf"/>
</dbReference>
<evidence type="ECO:0000256" key="1">
    <source>
        <dbReference type="SAM" id="MobiDB-lite"/>
    </source>
</evidence>
<sequence length="444" mass="48292">MINETAHRKMQRARSELVLDHPFFAHLALRLEMREDPTCRTAWSDGRVLAYNPLYVESLPLGKLKGMQCHEVLHLVCNHHTRRNGRDERLWNMACDYAINPVLLEAGIELPSGYLDNPAHHGLSADAIYAGLLALQEETHGGAEGGARQGEEVASEQGSPGGGAEDGEAGEESDAGETPLPEAGREDAGGNSGAEGESPSEKTTEAEGDPGMSGEVRDSPSQAAGDGGAESLRQEEQSWRAALSEALHKAREFGSLPGSLERLLDGGHQPALDWRELLQRFLYNAARNDFSWARPNRRFLHTGLYLPGLHNEELAQVAVAVDVSGSITPPELERFASELSSVLEEFDAAITVFTCDAAITRREHLSRWDLPLEFTVSGGGGTDFCPPFEHLREEGTSPACLIYFTDMECGHFPEEPEYPVLWVTANGAHTPPPFGDVLLMPPSA</sequence>
<evidence type="ECO:0000313" key="4">
    <source>
        <dbReference type="EMBL" id="GFM38417.1"/>
    </source>
</evidence>
<dbReference type="Proteomes" id="UP000503820">
    <property type="component" value="Unassembled WGS sequence"/>
</dbReference>
<dbReference type="Pfam" id="PF13203">
    <property type="entry name" value="DUF2201_N"/>
    <property type="match status" value="1"/>
</dbReference>
<feature type="compositionally biased region" description="Acidic residues" evidence="1">
    <location>
        <begin position="165"/>
        <end position="175"/>
    </location>
</feature>
<evidence type="ECO:0000259" key="3">
    <source>
        <dbReference type="Pfam" id="PF13203"/>
    </source>
</evidence>
<dbReference type="PANTHER" id="PTHR38730">
    <property type="entry name" value="SLL7028 PROTEIN"/>
    <property type="match status" value="1"/>
</dbReference>
<feature type="region of interest" description="Disordered" evidence="1">
    <location>
        <begin position="141"/>
        <end position="240"/>
    </location>
</feature>
<dbReference type="RefSeq" id="WP_174411024.1">
    <property type="nucleotide sequence ID" value="NZ_BLVP01000036.1"/>
</dbReference>
<gene>
    <name evidence="4" type="ORF">DSM19430T_31010</name>
</gene>
<protein>
    <submittedName>
        <fullName evidence="4">Uncharacterized protein</fullName>
    </submittedName>
</protein>
<accession>A0A7J0BXJ5</accession>